<evidence type="ECO:0008006" key="3">
    <source>
        <dbReference type="Google" id="ProtNLM"/>
    </source>
</evidence>
<dbReference type="PANTHER" id="PTHR43224:SF1">
    <property type="entry name" value="AMIDINOTRANSFERASE"/>
    <property type="match status" value="1"/>
</dbReference>
<keyword evidence="2" id="KW-1185">Reference proteome</keyword>
<dbReference type="PIRSF" id="PIRSF028188">
    <property type="entry name" value="Amdntrnsf_FN0238"/>
    <property type="match status" value="1"/>
</dbReference>
<protein>
    <recommendedName>
        <fullName evidence="3">Amidinotransferase</fullName>
    </recommendedName>
</protein>
<accession>A0A2R8AHP8</accession>
<dbReference type="PANTHER" id="PTHR43224">
    <property type="entry name" value="AMIDINOTRANSFERASE"/>
    <property type="match status" value="1"/>
</dbReference>
<name>A0A2R8AHP8_9RHOB</name>
<dbReference type="SUPFAM" id="SSF55909">
    <property type="entry name" value="Pentein"/>
    <property type="match status" value="1"/>
</dbReference>
<gene>
    <name evidence="1" type="ORF">ALP8811_00396</name>
</gene>
<dbReference type="NCBIfam" id="NF046062">
    <property type="entry name" value="citrull_CtlX"/>
    <property type="match status" value="1"/>
</dbReference>
<sequence length="303" mass="33834">MIRPRNFQPNTETAQDNGFQTLAVDASAHDLSKRAYDEVTGMVEALRGEGIEVNLFEDPRDDRPDAVFPNNWFSTHPGGHVAVYPMYSQNRRIERRQDVLEMLKARYRVQDIIDYSGLEQDDLFLEGTGAMVLDHVERVAYAARSKRTSEVLLERFCTHFNYEPMVFDAHDADGVPIYHTNVLMCIGTDVALIGLDTILDTARREVVRDRLAHGGREVIALTQKQVADFAGNAIELQGRDGRVLAMSSRAMAALAPEQRWRIEAHLKILPLDIPTLEMAGGSVRCTIAGIHLSPRPRVVGAAA</sequence>
<evidence type="ECO:0000313" key="2">
    <source>
        <dbReference type="Proteomes" id="UP000244911"/>
    </source>
</evidence>
<dbReference type="AlphaFoldDB" id="A0A2R8AHP8"/>
<dbReference type="EMBL" id="OMOI01000001">
    <property type="protein sequence ID" value="SPF75409.1"/>
    <property type="molecule type" value="Genomic_DNA"/>
</dbReference>
<dbReference type="Pfam" id="PF19420">
    <property type="entry name" value="DDAH_eukar"/>
    <property type="match status" value="1"/>
</dbReference>
<evidence type="ECO:0000313" key="1">
    <source>
        <dbReference type="EMBL" id="SPF75409.1"/>
    </source>
</evidence>
<organism evidence="1 2">
    <name type="scientific">Aliiroseovarius pelagivivens</name>
    <dbReference type="NCBI Taxonomy" id="1639690"/>
    <lineage>
        <taxon>Bacteria</taxon>
        <taxon>Pseudomonadati</taxon>
        <taxon>Pseudomonadota</taxon>
        <taxon>Alphaproteobacteria</taxon>
        <taxon>Rhodobacterales</taxon>
        <taxon>Paracoccaceae</taxon>
        <taxon>Aliiroseovarius</taxon>
    </lineage>
</organism>
<dbReference type="Gene3D" id="3.75.10.10">
    <property type="entry name" value="L-arginine/glycine Amidinotransferase, Chain A"/>
    <property type="match status" value="1"/>
</dbReference>
<dbReference type="InterPro" id="IPR014541">
    <property type="entry name" value="Amdntrnsf_FN0238"/>
</dbReference>
<dbReference type="Proteomes" id="UP000244911">
    <property type="component" value="Unassembled WGS sequence"/>
</dbReference>
<proteinExistence type="predicted"/>
<reference evidence="1 2" key="1">
    <citation type="submission" date="2018-03" db="EMBL/GenBank/DDBJ databases">
        <authorList>
            <person name="Keele B.F."/>
        </authorList>
    </citation>
    <scope>NUCLEOTIDE SEQUENCE [LARGE SCALE GENOMIC DNA]</scope>
    <source>
        <strain evidence="1 2">CECT 8811</strain>
    </source>
</reference>